<evidence type="ECO:0000313" key="3">
    <source>
        <dbReference type="EMBL" id="OFE12766.1"/>
    </source>
</evidence>
<gene>
    <name evidence="3" type="ORF">PHACT_06125</name>
</gene>
<feature type="chain" id="PRO_5009212099" description="ASPIC/UnbV domain-containing protein" evidence="2">
    <location>
        <begin position="31"/>
        <end position="557"/>
    </location>
</feature>
<dbReference type="PANTHER" id="PTHR44103:SF1">
    <property type="entry name" value="PROPROTEIN CONVERTASE P"/>
    <property type="match status" value="1"/>
</dbReference>
<keyword evidence="1 2" id="KW-0732">Signal</keyword>
<name>A0A1E8CJX0_9GAMM</name>
<evidence type="ECO:0000256" key="1">
    <source>
        <dbReference type="ARBA" id="ARBA00022729"/>
    </source>
</evidence>
<evidence type="ECO:0000313" key="4">
    <source>
        <dbReference type="Proteomes" id="UP000175669"/>
    </source>
</evidence>
<sequence length="557" mass="60983">MKPAKAVTPFRHTVLWSMLFAAPLSMLADAQTSQRSTYSAGETVFSHFIMNTEMTDDRLVYFEDVNGDGFTDIVVTGYTPVSRPAQGEQPGQILLNNGDNTFRAATGDKPQTEWAREVLVADFNNDTIPDIFIADHGWDAAPFPGFRNQLMLGTGQGFINATDRLPNLSDFSHNAAVGDINGDGFIDILVTNSPQGDAAKSPYFLINKGSAQFELDRSHLPANITRGDNSEFAWAVELADLDGDGHTDMIFGRKQGVNTLPTRIYWNPGNGNFTNAAVTNLPEMQRFVSGDQYEIIEIKAYDVNGNGRRDLIMSAYNASFRGTAMQLLSNNGNRQFSDSTDVCLSGVDQDPDNARNTPYFLRQADINFDGVPDMLAMSNNDTSAQTTMFFERGNTRLRAISRESLGVNAETAQRLQYAQAIVGNGVFGYAEVFTLLDNGQRKLGLNYVPVTSSSVPPVASRFDVCSNLMTSAVDAADFGRIQLSFRLLSMEPSVRIQVLPESIKDLTSLPGAHASFDPVSGLLRVPELVLDDAVAYRGMVFQLIDGDQLIFELVATD</sequence>
<dbReference type="EMBL" id="MASR01000001">
    <property type="protein sequence ID" value="OFE12766.1"/>
    <property type="molecule type" value="Genomic_DNA"/>
</dbReference>
<proteinExistence type="predicted"/>
<protein>
    <recommendedName>
        <fullName evidence="5">ASPIC/UnbV domain-containing protein</fullName>
    </recommendedName>
</protein>
<dbReference type="InterPro" id="IPR013517">
    <property type="entry name" value="FG-GAP"/>
</dbReference>
<dbReference type="Gene3D" id="2.130.10.130">
    <property type="entry name" value="Integrin alpha, N-terminal"/>
    <property type="match status" value="2"/>
</dbReference>
<dbReference type="Pfam" id="PF13517">
    <property type="entry name" value="FG-GAP_3"/>
    <property type="match status" value="2"/>
</dbReference>
<evidence type="ECO:0008006" key="5">
    <source>
        <dbReference type="Google" id="ProtNLM"/>
    </source>
</evidence>
<organism evidence="3 4">
    <name type="scientific">Pseudohongiella acticola</name>
    <dbReference type="NCBI Taxonomy" id="1524254"/>
    <lineage>
        <taxon>Bacteria</taxon>
        <taxon>Pseudomonadati</taxon>
        <taxon>Pseudomonadota</taxon>
        <taxon>Gammaproteobacteria</taxon>
        <taxon>Pseudomonadales</taxon>
        <taxon>Pseudohongiellaceae</taxon>
        <taxon>Pseudohongiella</taxon>
    </lineage>
</organism>
<dbReference type="InterPro" id="IPR028994">
    <property type="entry name" value="Integrin_alpha_N"/>
</dbReference>
<dbReference type="SUPFAM" id="SSF69318">
    <property type="entry name" value="Integrin alpha N-terminal domain"/>
    <property type="match status" value="1"/>
</dbReference>
<dbReference type="OrthoDB" id="6192521at2"/>
<feature type="signal peptide" evidence="2">
    <location>
        <begin position="1"/>
        <end position="30"/>
    </location>
</feature>
<comment type="caution">
    <text evidence="3">The sequence shown here is derived from an EMBL/GenBank/DDBJ whole genome shotgun (WGS) entry which is preliminary data.</text>
</comment>
<dbReference type="STRING" id="1524254.PHACT_06125"/>
<dbReference type="PANTHER" id="PTHR44103">
    <property type="entry name" value="PROPROTEIN CONVERTASE P"/>
    <property type="match status" value="1"/>
</dbReference>
<dbReference type="RefSeq" id="WP_070116375.1">
    <property type="nucleotide sequence ID" value="NZ_MASR01000001.1"/>
</dbReference>
<reference evidence="4" key="1">
    <citation type="submission" date="2016-07" db="EMBL/GenBank/DDBJ databases">
        <authorList>
            <person name="Florea S."/>
            <person name="Webb J.S."/>
            <person name="Jaromczyk J."/>
            <person name="Schardl C.L."/>
        </authorList>
    </citation>
    <scope>NUCLEOTIDE SEQUENCE [LARGE SCALE GENOMIC DNA]</scope>
    <source>
        <strain evidence="4">KCTC 42131</strain>
    </source>
</reference>
<accession>A0A1E8CJX0</accession>
<evidence type="ECO:0000256" key="2">
    <source>
        <dbReference type="SAM" id="SignalP"/>
    </source>
</evidence>
<keyword evidence="4" id="KW-1185">Reference proteome</keyword>
<dbReference type="Proteomes" id="UP000175669">
    <property type="component" value="Unassembled WGS sequence"/>
</dbReference>
<dbReference type="AlphaFoldDB" id="A0A1E8CJX0"/>